<reference evidence="6 7" key="1">
    <citation type="journal article" date="2015" name="Int. Biodeterior. Biodegradation">
        <title>Physiological and genetic screening methods for the isolation of methyl tert-butyl ether-degrading bacteria for bioremediation purposes.</title>
        <authorList>
            <person name="Guisado I.M."/>
            <person name="Purswani J."/>
            <person name="Gonzalez Lopez J."/>
            <person name="Pozo C."/>
        </authorList>
    </citation>
    <scope>NUCLEOTIDE SEQUENCE [LARGE SCALE GENOMIC DNA]</scope>
    <source>
        <strain evidence="6 7">SH7</strain>
    </source>
</reference>
<dbReference type="GO" id="GO:0005886">
    <property type="term" value="C:plasma membrane"/>
    <property type="evidence" value="ECO:0007669"/>
    <property type="project" value="UniProtKB-SubCell"/>
</dbReference>
<proteinExistence type="inferred from homology"/>
<evidence type="ECO:0000256" key="1">
    <source>
        <dbReference type="ARBA" id="ARBA00004202"/>
    </source>
</evidence>
<comment type="caution">
    <text evidence="6">The sequence shown here is derived from an EMBL/GenBank/DDBJ whole genome shotgun (WGS) entry which is preliminary data.</text>
</comment>
<evidence type="ECO:0000256" key="2">
    <source>
        <dbReference type="ARBA" id="ARBA00005417"/>
    </source>
</evidence>
<sequence length="67" mass="7681">MKDLAREGMTMIVVTHEVGFAREVGDRVLFMEQGEIVEEGSPEQLFGNLCKIGHNLFYQKYCKSLEK</sequence>
<dbReference type="AlphaFoldDB" id="A0A0W1AYJ1"/>
<dbReference type="Proteomes" id="UP000054709">
    <property type="component" value="Unassembled WGS sequence"/>
</dbReference>
<evidence type="ECO:0000313" key="6">
    <source>
        <dbReference type="EMBL" id="KTD86336.1"/>
    </source>
</evidence>
<evidence type="ECO:0000256" key="5">
    <source>
        <dbReference type="ARBA" id="ARBA00023136"/>
    </source>
</evidence>
<dbReference type="Gene3D" id="3.40.50.300">
    <property type="entry name" value="P-loop containing nucleotide triphosphate hydrolases"/>
    <property type="match status" value="1"/>
</dbReference>
<keyword evidence="3" id="KW-0813">Transport</keyword>
<comment type="similarity">
    <text evidence="2">Belongs to the ABC transporter superfamily.</text>
</comment>
<accession>A0A0W1AYJ1</accession>
<dbReference type="EMBL" id="LCZJ02000020">
    <property type="protein sequence ID" value="KTD86336.1"/>
    <property type="molecule type" value="Genomic_DNA"/>
</dbReference>
<name>A0A0W1AYJ1_9BACL</name>
<keyword evidence="4" id="KW-1003">Cell membrane</keyword>
<keyword evidence="5" id="KW-0472">Membrane</keyword>
<gene>
    <name evidence="6" type="ORF">UQ64_15895</name>
</gene>
<keyword evidence="7" id="KW-1185">Reference proteome</keyword>
<protein>
    <recommendedName>
        <fullName evidence="8">ABC transporter domain-containing protein</fullName>
    </recommendedName>
</protein>
<organism evidence="6 7">
    <name type="scientific">Paenibacillus etheri</name>
    <dbReference type="NCBI Taxonomy" id="1306852"/>
    <lineage>
        <taxon>Bacteria</taxon>
        <taxon>Bacillati</taxon>
        <taxon>Bacillota</taxon>
        <taxon>Bacilli</taxon>
        <taxon>Bacillales</taxon>
        <taxon>Paenibacillaceae</taxon>
        <taxon>Paenibacillus</taxon>
    </lineage>
</organism>
<dbReference type="PANTHER" id="PTHR43166">
    <property type="entry name" value="AMINO ACID IMPORT ATP-BINDING PROTEIN"/>
    <property type="match status" value="1"/>
</dbReference>
<evidence type="ECO:0000256" key="3">
    <source>
        <dbReference type="ARBA" id="ARBA00022448"/>
    </source>
</evidence>
<dbReference type="SUPFAM" id="SSF52540">
    <property type="entry name" value="P-loop containing nucleoside triphosphate hydrolases"/>
    <property type="match status" value="1"/>
</dbReference>
<evidence type="ECO:0008006" key="8">
    <source>
        <dbReference type="Google" id="ProtNLM"/>
    </source>
</evidence>
<evidence type="ECO:0000256" key="4">
    <source>
        <dbReference type="ARBA" id="ARBA00022475"/>
    </source>
</evidence>
<dbReference type="PANTHER" id="PTHR43166:SF9">
    <property type="entry name" value="GLUTAMATE_ASPARTATE IMPORT ATP-BINDING PROTEIN GLTL"/>
    <property type="match status" value="1"/>
</dbReference>
<dbReference type="InterPro" id="IPR050086">
    <property type="entry name" value="MetN_ABC_transporter-like"/>
</dbReference>
<comment type="subcellular location">
    <subcellularLocation>
        <location evidence="1">Cell membrane</location>
        <topology evidence="1">Peripheral membrane protein</topology>
    </subcellularLocation>
</comment>
<evidence type="ECO:0000313" key="7">
    <source>
        <dbReference type="Proteomes" id="UP000054709"/>
    </source>
</evidence>
<dbReference type="InterPro" id="IPR027417">
    <property type="entry name" value="P-loop_NTPase"/>
</dbReference>